<feature type="compositionally biased region" description="Pro residues" evidence="1">
    <location>
        <begin position="108"/>
        <end position="120"/>
    </location>
</feature>
<feature type="transmembrane region" description="Helical" evidence="2">
    <location>
        <begin position="183"/>
        <end position="206"/>
    </location>
</feature>
<sequence>MVRDPNFWRRFSIAVHQDDAAKEEMTKAPNLKHSYVPSLSPLPRSPLASPTSSSLKSPEILPLALLSSVPSPLPPPTETPSRRPPPPKRPRSKLQKTPSTKPLLRPAIPQPPLATPPQPSRPSSQRRTSFPLLSLHRHTNSSMMSLSGRPQSSFKFWTTITADPPCRDSWLESQTKKQRQRTWICWCFWLGFGVLIASIVVTLLILKGKKII</sequence>
<keyword evidence="4" id="KW-1185">Reference proteome</keyword>
<dbReference type="RefSeq" id="XP_040788937.1">
    <property type="nucleotide sequence ID" value="XM_040936974.1"/>
</dbReference>
<feature type="compositionally biased region" description="Pro residues" evidence="1">
    <location>
        <begin position="71"/>
        <end position="84"/>
    </location>
</feature>
<keyword evidence="2" id="KW-0812">Transmembrane</keyword>
<keyword evidence="2" id="KW-1133">Transmembrane helix</keyword>
<dbReference type="GeneID" id="63854224"/>
<feature type="compositionally biased region" description="Basic and acidic residues" evidence="1">
    <location>
        <begin position="16"/>
        <end position="26"/>
    </location>
</feature>
<organism evidence="3 4">
    <name type="scientific">Cucurbitaria berberidis CBS 394.84</name>
    <dbReference type="NCBI Taxonomy" id="1168544"/>
    <lineage>
        <taxon>Eukaryota</taxon>
        <taxon>Fungi</taxon>
        <taxon>Dikarya</taxon>
        <taxon>Ascomycota</taxon>
        <taxon>Pezizomycotina</taxon>
        <taxon>Dothideomycetes</taxon>
        <taxon>Pleosporomycetidae</taxon>
        <taxon>Pleosporales</taxon>
        <taxon>Pleosporineae</taxon>
        <taxon>Cucurbitariaceae</taxon>
        <taxon>Cucurbitaria</taxon>
    </lineage>
</organism>
<evidence type="ECO:0000256" key="1">
    <source>
        <dbReference type="SAM" id="MobiDB-lite"/>
    </source>
</evidence>
<comment type="caution">
    <text evidence="3">The sequence shown here is derived from an EMBL/GenBank/DDBJ whole genome shotgun (WGS) entry which is preliminary data.</text>
</comment>
<reference evidence="3" key="1">
    <citation type="submission" date="2020-01" db="EMBL/GenBank/DDBJ databases">
        <authorList>
            <consortium name="DOE Joint Genome Institute"/>
            <person name="Haridas S."/>
            <person name="Albert R."/>
            <person name="Binder M."/>
            <person name="Bloem J."/>
            <person name="Labutti K."/>
            <person name="Salamov A."/>
            <person name="Andreopoulos B."/>
            <person name="Baker S.E."/>
            <person name="Barry K."/>
            <person name="Bills G."/>
            <person name="Bluhm B.H."/>
            <person name="Cannon C."/>
            <person name="Castanera R."/>
            <person name="Culley D.E."/>
            <person name="Daum C."/>
            <person name="Ezra D."/>
            <person name="Gonzalez J.B."/>
            <person name="Henrissat B."/>
            <person name="Kuo A."/>
            <person name="Liang C."/>
            <person name="Lipzen A."/>
            <person name="Lutzoni F."/>
            <person name="Magnuson J."/>
            <person name="Mondo S."/>
            <person name="Nolan M."/>
            <person name="Ohm R."/>
            <person name="Pangilinan J."/>
            <person name="Park H.-J."/>
            <person name="Ramirez L."/>
            <person name="Alfaro M."/>
            <person name="Sun H."/>
            <person name="Tritt A."/>
            <person name="Yoshinaga Y."/>
            <person name="Zwiers L.-H."/>
            <person name="Turgeon B.G."/>
            <person name="Goodwin S.B."/>
            <person name="Spatafora J.W."/>
            <person name="Crous P.W."/>
            <person name="Grigoriev I.V."/>
        </authorList>
    </citation>
    <scope>NUCLEOTIDE SEQUENCE</scope>
    <source>
        <strain evidence="3">CBS 394.84</strain>
    </source>
</reference>
<gene>
    <name evidence="3" type="ORF">K460DRAFT_406582</name>
</gene>
<dbReference type="AlphaFoldDB" id="A0A9P4GJ28"/>
<evidence type="ECO:0000313" key="3">
    <source>
        <dbReference type="EMBL" id="KAF1846374.1"/>
    </source>
</evidence>
<dbReference type="EMBL" id="ML976616">
    <property type="protein sequence ID" value="KAF1846374.1"/>
    <property type="molecule type" value="Genomic_DNA"/>
</dbReference>
<accession>A0A9P4GJ28</accession>
<feature type="compositionally biased region" description="Basic residues" evidence="1">
    <location>
        <begin position="85"/>
        <end position="94"/>
    </location>
</feature>
<keyword evidence="2" id="KW-0472">Membrane</keyword>
<dbReference type="OrthoDB" id="5353310at2759"/>
<feature type="region of interest" description="Disordered" evidence="1">
    <location>
        <begin position="16"/>
        <end position="128"/>
    </location>
</feature>
<feature type="compositionally biased region" description="Low complexity" evidence="1">
    <location>
        <begin position="34"/>
        <end position="70"/>
    </location>
</feature>
<evidence type="ECO:0000256" key="2">
    <source>
        <dbReference type="SAM" id="Phobius"/>
    </source>
</evidence>
<protein>
    <submittedName>
        <fullName evidence="3">Uncharacterized protein</fullName>
    </submittedName>
</protein>
<proteinExistence type="predicted"/>
<name>A0A9P4GJ28_9PLEO</name>
<dbReference type="Proteomes" id="UP000800039">
    <property type="component" value="Unassembled WGS sequence"/>
</dbReference>
<evidence type="ECO:0000313" key="4">
    <source>
        <dbReference type="Proteomes" id="UP000800039"/>
    </source>
</evidence>